<dbReference type="Gene3D" id="2.160.20.110">
    <property type="match status" value="1"/>
</dbReference>
<evidence type="ECO:0000256" key="1">
    <source>
        <dbReference type="SAM" id="SignalP"/>
    </source>
</evidence>
<proteinExistence type="predicted"/>
<comment type="caution">
    <text evidence="2">The sequence shown here is derived from an EMBL/GenBank/DDBJ whole genome shotgun (WGS) entry which is preliminary data.</text>
</comment>
<keyword evidence="1" id="KW-0732">Signal</keyword>
<reference evidence="2 3" key="1">
    <citation type="submission" date="2019-03" db="EMBL/GenBank/DDBJ databases">
        <title>Genomic Encyclopedia of Type Strains, Phase IV (KMG-IV): sequencing the most valuable type-strain genomes for metagenomic binning, comparative biology and taxonomic classification.</title>
        <authorList>
            <person name="Goeker M."/>
        </authorList>
    </citation>
    <scope>NUCLEOTIDE SEQUENCE [LARGE SCALE GENOMIC DNA]</scope>
    <source>
        <strain evidence="2 3">DSM 100433</strain>
    </source>
</reference>
<dbReference type="RefSeq" id="WP_132084744.1">
    <property type="nucleotide sequence ID" value="NZ_SLUK01000007.1"/>
</dbReference>
<feature type="signal peptide" evidence="1">
    <location>
        <begin position="1"/>
        <end position="22"/>
    </location>
</feature>
<sequence>MNRKAFAPILALALIWSVPAGAAGGAAVRVQESYDCDYGVYIPFTPSPRTGSYTFALYEGEGASGAPEVTAEVDTAGSARQTVYLPLRYDVSGPSTWTLEVTARAPAGREAFDREATLVKTFETSPSCGCPAGTAGAFYAGDGSGKSPYRVGASEQLQHVNRHLGGSFRQVNHIDLSAYGSWTPIGGNSYAAFSGTYDGGGYKITGFTVGNTMQYSGLFGLVSGAVIQNLGIQDYNVNAPGSDYVAGLIGQIGNASSLRRCFSRGGTVRAGGDTGPLVAYALGEANNTMEDCYVNGTVVIGGQKRTASAGGLNGNPFAFSTISNCYALPASVSCHYVGGFDSAGYSTVYANCCWNTNIASYASAYNMKNPPGTRGYTTAQLTNPDLRATVYSGFDFDTVWIWDDHMGAPKLRVEKE</sequence>
<keyword evidence="3" id="KW-1185">Reference proteome</keyword>
<accession>A0A9X8UII9</accession>
<protein>
    <recommendedName>
        <fullName evidence="4">GLUG domain-containing protein</fullName>
    </recommendedName>
</protein>
<dbReference type="EMBL" id="SLUK01000007">
    <property type="protein sequence ID" value="TCL43031.1"/>
    <property type="molecule type" value="Genomic_DNA"/>
</dbReference>
<evidence type="ECO:0000313" key="3">
    <source>
        <dbReference type="Proteomes" id="UP000294682"/>
    </source>
</evidence>
<gene>
    <name evidence="2" type="ORF">EDD78_107134</name>
</gene>
<name>A0A9X8UII9_9FIRM</name>
<dbReference type="AlphaFoldDB" id="A0A9X8UII9"/>
<evidence type="ECO:0008006" key="4">
    <source>
        <dbReference type="Google" id="ProtNLM"/>
    </source>
</evidence>
<organism evidence="2 3">
    <name type="scientific">Harryflintia acetispora</name>
    <dbReference type="NCBI Taxonomy" id="1849041"/>
    <lineage>
        <taxon>Bacteria</taxon>
        <taxon>Bacillati</taxon>
        <taxon>Bacillota</taxon>
        <taxon>Clostridia</taxon>
        <taxon>Eubacteriales</taxon>
        <taxon>Oscillospiraceae</taxon>
        <taxon>Harryflintia</taxon>
    </lineage>
</organism>
<evidence type="ECO:0000313" key="2">
    <source>
        <dbReference type="EMBL" id="TCL43031.1"/>
    </source>
</evidence>
<feature type="chain" id="PRO_5040894329" description="GLUG domain-containing protein" evidence="1">
    <location>
        <begin position="23"/>
        <end position="416"/>
    </location>
</feature>
<dbReference type="Proteomes" id="UP000294682">
    <property type="component" value="Unassembled WGS sequence"/>
</dbReference>